<evidence type="ECO:0000313" key="3">
    <source>
        <dbReference type="WBParaSite" id="SMUV_0000946401-mRNA-1"/>
    </source>
</evidence>
<feature type="region of interest" description="Disordered" evidence="1">
    <location>
        <begin position="125"/>
        <end position="144"/>
    </location>
</feature>
<feature type="region of interest" description="Disordered" evidence="1">
    <location>
        <begin position="776"/>
        <end position="802"/>
    </location>
</feature>
<dbReference type="AlphaFoldDB" id="A0A158R651"/>
<feature type="region of interest" description="Disordered" evidence="1">
    <location>
        <begin position="351"/>
        <end position="399"/>
    </location>
</feature>
<evidence type="ECO:0000256" key="1">
    <source>
        <dbReference type="SAM" id="MobiDB-lite"/>
    </source>
</evidence>
<feature type="compositionally biased region" description="Basic and acidic residues" evidence="1">
    <location>
        <begin position="312"/>
        <end position="325"/>
    </location>
</feature>
<sequence>MDDVVNKPSSSEDLIASLISEVQQLKQPFDVTDLLPVRSKKTVGSSKSRTSSLSPKCERKEKKQKEKKLKKSRKWKRTPSKSPPPKKNNKRKDRSRSTSYGGLKEAGFLEMKQGSKSFVEAALERVSDDDEDDDDLPVGADFRTLSSIQSPDGVANVSIKAECEKKPLSPDINKRREFAQTEEFFPLSKPRNKKDRSESPPISKNLRPLPEVLAKVKAEKNASFVPRNVKLKLEGTKSSSNTAQRNGSPITKINQNETENEEYGPVQAPCPSGPLPISDDDDDDNEATFSGRNDLIQPKTIKFGLIGQVIGKKSDEKHEYTKHSGEVPVSEDSTIGKDDLACGEEAILIKKEEDHQELRKESRKMKHDKRRKKERKRRRKERRRQSDEASSSSDSEKEWEKLRKRQKLKYDSMILMHGLLFCRSPRGSSFRYAVGANDFKSFSRRGIISRSGRDKRLLLSREKMWRTDNGKRHMDDKRRYYRRRSMSSSDRRRSRTHSKSRSRSRNRSSGSSRRSSRSRSRSNSSDYSSKGHKIDKKKLLEIAQKNAAQMAQLGYLPNAAPEVTARMKTGMQSVDQLVDFCQKLQRSQEKDEKVAAAAVAVAVASSSGGGSGSKSGFIASGKISNDEDDLLPRKKKLEETTEFVKHPFAIKPTVPITINITNAASLPIKSASTQRPTEDNNLRLSFPVSSGQQQKNSEWVPVTRGSEIGKKNGSYLKGYDSKVGGINGVFLLPPPPKPPVLLPHCNSAPSSLITLPPPPPPPSILLDCSLTPGLSTAEVSERTDQVSTEDESSQAKKPTEDVGKLIAKRLEANRRLRVNPNDLDALKMLKEAEEQASFICT</sequence>
<name>A0A158R651_9BILA</name>
<feature type="compositionally biased region" description="Polar residues" evidence="1">
    <location>
        <begin position="236"/>
        <end position="257"/>
    </location>
</feature>
<feature type="region of interest" description="Disordered" evidence="1">
    <location>
        <begin position="232"/>
        <end position="297"/>
    </location>
</feature>
<keyword evidence="2" id="KW-1185">Reference proteome</keyword>
<feature type="region of interest" description="Disordered" evidence="1">
    <location>
        <begin position="29"/>
        <end position="108"/>
    </location>
</feature>
<feature type="compositionally biased region" description="Basic residues" evidence="1">
    <location>
        <begin position="492"/>
        <end position="506"/>
    </location>
</feature>
<dbReference type="STRING" id="451379.A0A158R651"/>
<feature type="region of interest" description="Disordered" evidence="1">
    <location>
        <begin position="469"/>
        <end position="533"/>
    </location>
</feature>
<feature type="region of interest" description="Disordered" evidence="1">
    <location>
        <begin position="312"/>
        <end position="336"/>
    </location>
</feature>
<feature type="compositionally biased region" description="Basic and acidic residues" evidence="1">
    <location>
        <begin position="469"/>
        <end position="478"/>
    </location>
</feature>
<feature type="compositionally biased region" description="Basic residues" evidence="1">
    <location>
        <begin position="361"/>
        <end position="383"/>
    </location>
</feature>
<feature type="compositionally biased region" description="Basic and acidic residues" evidence="1">
    <location>
        <begin position="351"/>
        <end position="360"/>
    </location>
</feature>
<dbReference type="PANTHER" id="PTHR46528">
    <property type="entry name" value="PROTEIN SON"/>
    <property type="match status" value="1"/>
</dbReference>
<dbReference type="InterPro" id="IPR032922">
    <property type="entry name" value="SON"/>
</dbReference>
<dbReference type="GO" id="GO:0048024">
    <property type="term" value="P:regulation of mRNA splicing, via spliceosome"/>
    <property type="evidence" value="ECO:0007669"/>
    <property type="project" value="TreeGrafter"/>
</dbReference>
<dbReference type="GO" id="GO:0003723">
    <property type="term" value="F:RNA binding"/>
    <property type="evidence" value="ECO:0007669"/>
    <property type="project" value="InterPro"/>
</dbReference>
<feature type="compositionally biased region" description="Basic residues" evidence="1">
    <location>
        <begin position="65"/>
        <end position="79"/>
    </location>
</feature>
<accession>A0A158R651</accession>
<dbReference type="Proteomes" id="UP000046393">
    <property type="component" value="Unplaced"/>
</dbReference>
<organism evidence="2 3">
    <name type="scientific">Syphacia muris</name>
    <dbReference type="NCBI Taxonomy" id="451379"/>
    <lineage>
        <taxon>Eukaryota</taxon>
        <taxon>Metazoa</taxon>
        <taxon>Ecdysozoa</taxon>
        <taxon>Nematoda</taxon>
        <taxon>Chromadorea</taxon>
        <taxon>Rhabditida</taxon>
        <taxon>Spirurina</taxon>
        <taxon>Oxyuridomorpha</taxon>
        <taxon>Oxyuroidea</taxon>
        <taxon>Oxyuridae</taxon>
        <taxon>Syphacia</taxon>
    </lineage>
</organism>
<dbReference type="GO" id="GO:0051726">
    <property type="term" value="P:regulation of cell cycle"/>
    <property type="evidence" value="ECO:0007669"/>
    <property type="project" value="InterPro"/>
</dbReference>
<dbReference type="PANTHER" id="PTHR46528:SF1">
    <property type="entry name" value="PROTEIN SON"/>
    <property type="match status" value="1"/>
</dbReference>
<protein>
    <submittedName>
        <fullName evidence="3">Protein SON</fullName>
    </submittedName>
</protein>
<evidence type="ECO:0000313" key="2">
    <source>
        <dbReference type="Proteomes" id="UP000046393"/>
    </source>
</evidence>
<proteinExistence type="predicted"/>
<feature type="compositionally biased region" description="Basic and acidic residues" evidence="1">
    <location>
        <begin position="793"/>
        <end position="802"/>
    </location>
</feature>
<dbReference type="WBParaSite" id="SMUV_0000946401-mRNA-1">
    <property type="protein sequence ID" value="SMUV_0000946401-mRNA-1"/>
    <property type="gene ID" value="SMUV_0000946401"/>
</dbReference>
<reference evidence="3" key="1">
    <citation type="submission" date="2016-04" db="UniProtKB">
        <authorList>
            <consortium name="WormBaseParasite"/>
        </authorList>
    </citation>
    <scope>IDENTIFICATION</scope>
</reference>
<feature type="compositionally biased region" description="Basic and acidic residues" evidence="1">
    <location>
        <begin position="166"/>
        <end position="179"/>
    </location>
</feature>
<feature type="compositionally biased region" description="Acidic residues" evidence="1">
    <location>
        <begin position="127"/>
        <end position="136"/>
    </location>
</feature>
<feature type="compositionally biased region" description="Low complexity" evidence="1">
    <location>
        <begin position="42"/>
        <end position="54"/>
    </location>
</feature>
<feature type="region of interest" description="Disordered" evidence="1">
    <location>
        <begin position="166"/>
        <end position="209"/>
    </location>
</feature>